<proteinExistence type="inferred from homology"/>
<dbReference type="GO" id="GO:0005634">
    <property type="term" value="C:nucleus"/>
    <property type="evidence" value="ECO:0007669"/>
    <property type="project" value="TreeGrafter"/>
</dbReference>
<keyword evidence="5" id="KW-0418">Kinase</keyword>
<protein>
    <recommendedName>
        <fullName evidence="8">Protein kinase domain-containing protein</fullName>
    </recommendedName>
</protein>
<dbReference type="Pfam" id="PF00069">
    <property type="entry name" value="Pkinase"/>
    <property type="match status" value="1"/>
</dbReference>
<evidence type="ECO:0000256" key="6">
    <source>
        <dbReference type="ARBA" id="ARBA00022840"/>
    </source>
</evidence>
<keyword evidence="4 7" id="KW-0547">Nucleotide-binding</keyword>
<evidence type="ECO:0000256" key="7">
    <source>
        <dbReference type="PROSITE-ProRule" id="PRU10141"/>
    </source>
</evidence>
<dbReference type="Proteomes" id="UP000717515">
    <property type="component" value="Unassembled WGS sequence"/>
</dbReference>
<dbReference type="Gene3D" id="3.30.200.20">
    <property type="entry name" value="Phosphorylase Kinase, domain 1"/>
    <property type="match status" value="1"/>
</dbReference>
<dbReference type="PANTHER" id="PTHR24057:SF0">
    <property type="entry name" value="PROTEIN KINASE SHAGGY-RELATED"/>
    <property type="match status" value="1"/>
</dbReference>
<dbReference type="AlphaFoldDB" id="A0A9P8CYI1"/>
<evidence type="ECO:0000256" key="5">
    <source>
        <dbReference type="ARBA" id="ARBA00022777"/>
    </source>
</evidence>
<evidence type="ECO:0000256" key="2">
    <source>
        <dbReference type="ARBA" id="ARBA00022527"/>
    </source>
</evidence>
<dbReference type="GO" id="GO:0004674">
    <property type="term" value="F:protein serine/threonine kinase activity"/>
    <property type="evidence" value="ECO:0007669"/>
    <property type="project" value="UniProtKB-KW"/>
</dbReference>
<feature type="binding site" evidence="7">
    <location>
        <position position="69"/>
    </location>
    <ligand>
        <name>ATP</name>
        <dbReference type="ChEBI" id="CHEBI:30616"/>
    </ligand>
</feature>
<evidence type="ECO:0000259" key="8">
    <source>
        <dbReference type="PROSITE" id="PS50011"/>
    </source>
</evidence>
<dbReference type="GO" id="GO:0030154">
    <property type="term" value="P:cell differentiation"/>
    <property type="evidence" value="ECO:0007669"/>
    <property type="project" value="TreeGrafter"/>
</dbReference>
<evidence type="ECO:0000256" key="4">
    <source>
        <dbReference type="ARBA" id="ARBA00022741"/>
    </source>
</evidence>
<dbReference type="GO" id="GO:0004712">
    <property type="term" value="F:protein serine/threonine/tyrosine kinase activity"/>
    <property type="evidence" value="ECO:0007669"/>
    <property type="project" value="TreeGrafter"/>
</dbReference>
<keyword evidence="2" id="KW-0723">Serine/threonine-protein kinase</keyword>
<comment type="similarity">
    <text evidence="1">Belongs to the protein kinase superfamily. CMGC Ser/Thr protein kinase family. GSK-3 subfamily.</text>
</comment>
<keyword evidence="3" id="KW-0808">Transferase</keyword>
<evidence type="ECO:0000256" key="3">
    <source>
        <dbReference type="ARBA" id="ARBA00022679"/>
    </source>
</evidence>
<organism evidence="9 10">
    <name type="scientific">Mortierella alpina</name>
    <name type="common">Oleaginous fungus</name>
    <name type="synonym">Mortierella renispora</name>
    <dbReference type="NCBI Taxonomy" id="64518"/>
    <lineage>
        <taxon>Eukaryota</taxon>
        <taxon>Fungi</taxon>
        <taxon>Fungi incertae sedis</taxon>
        <taxon>Mucoromycota</taxon>
        <taxon>Mortierellomycotina</taxon>
        <taxon>Mortierellomycetes</taxon>
        <taxon>Mortierellales</taxon>
        <taxon>Mortierellaceae</taxon>
        <taxon>Mortierella</taxon>
    </lineage>
</organism>
<dbReference type="GO" id="GO:0005524">
    <property type="term" value="F:ATP binding"/>
    <property type="evidence" value="ECO:0007669"/>
    <property type="project" value="UniProtKB-UniRule"/>
</dbReference>
<evidence type="ECO:0000313" key="10">
    <source>
        <dbReference type="Proteomes" id="UP000717515"/>
    </source>
</evidence>
<dbReference type="InterPro" id="IPR050591">
    <property type="entry name" value="GSK-3"/>
</dbReference>
<dbReference type="PANTHER" id="PTHR24057">
    <property type="entry name" value="GLYCOGEN SYNTHASE KINASE-3 ALPHA"/>
    <property type="match status" value="1"/>
</dbReference>
<comment type="caution">
    <text evidence="9">The sequence shown here is derived from an EMBL/GenBank/DDBJ whole genome shotgun (WGS) entry which is preliminary data.</text>
</comment>
<sequence>MASTSPINGVKISGESDPSKIIKVMANEGKSGEPHELAYTNCKVIGNGSFGVVFQAKLVSNSEDAAIKKVLQDKRFKNRELQIMRLVSHPNIVDLKAFFYSNGEKVQSLCRNS</sequence>
<evidence type="ECO:0000313" key="9">
    <source>
        <dbReference type="EMBL" id="KAG9325658.1"/>
    </source>
</evidence>
<dbReference type="InterPro" id="IPR000719">
    <property type="entry name" value="Prot_kinase_dom"/>
</dbReference>
<dbReference type="InterPro" id="IPR011009">
    <property type="entry name" value="Kinase-like_dom_sf"/>
</dbReference>
<dbReference type="EMBL" id="JAIFTL010000035">
    <property type="protein sequence ID" value="KAG9325658.1"/>
    <property type="molecule type" value="Genomic_DNA"/>
</dbReference>
<dbReference type="PROSITE" id="PS00107">
    <property type="entry name" value="PROTEIN_KINASE_ATP"/>
    <property type="match status" value="1"/>
</dbReference>
<dbReference type="GO" id="GO:0005737">
    <property type="term" value="C:cytoplasm"/>
    <property type="evidence" value="ECO:0007669"/>
    <property type="project" value="TreeGrafter"/>
</dbReference>
<name>A0A9P8CYI1_MORAP</name>
<accession>A0A9P8CYI1</accession>
<dbReference type="PROSITE" id="PS50011">
    <property type="entry name" value="PROTEIN_KINASE_DOM"/>
    <property type="match status" value="1"/>
</dbReference>
<keyword evidence="6 7" id="KW-0067">ATP-binding</keyword>
<gene>
    <name evidence="9" type="ORF">KVV02_001142</name>
</gene>
<dbReference type="SUPFAM" id="SSF56112">
    <property type="entry name" value="Protein kinase-like (PK-like)"/>
    <property type="match status" value="1"/>
</dbReference>
<feature type="domain" description="Protein kinase" evidence="8">
    <location>
        <begin position="39"/>
        <end position="113"/>
    </location>
</feature>
<reference evidence="9" key="1">
    <citation type="submission" date="2021-07" db="EMBL/GenBank/DDBJ databases">
        <title>Draft genome of Mortierella alpina, strain LL118, isolated from an aspen leaf litter sample.</title>
        <authorList>
            <person name="Yang S."/>
            <person name="Vinatzer B.A."/>
        </authorList>
    </citation>
    <scope>NUCLEOTIDE SEQUENCE</scope>
    <source>
        <strain evidence="9">LL118</strain>
    </source>
</reference>
<dbReference type="InterPro" id="IPR017441">
    <property type="entry name" value="Protein_kinase_ATP_BS"/>
</dbReference>
<evidence type="ECO:0000256" key="1">
    <source>
        <dbReference type="ARBA" id="ARBA00005527"/>
    </source>
</evidence>
<dbReference type="GO" id="GO:0007165">
    <property type="term" value="P:signal transduction"/>
    <property type="evidence" value="ECO:0007669"/>
    <property type="project" value="TreeGrafter"/>
</dbReference>